<dbReference type="EMBL" id="BGZK01000850">
    <property type="protein sequence ID" value="GBP62807.1"/>
    <property type="molecule type" value="Genomic_DNA"/>
</dbReference>
<keyword evidence="2" id="KW-1185">Reference proteome</keyword>
<proteinExistence type="predicted"/>
<dbReference type="AlphaFoldDB" id="A0A4C1XKK6"/>
<sequence>MLAPTHILHMAHDRARPPPAGAPRHAFALTFAAALDSGARRAASRADVRDRGEIAAAAAARRRTAPVHGDAASMNNLQTEYARSYRTPYRWLRKEKRYVTSRHAGIYMFLKLFK</sequence>
<name>A0A4C1XKK6_EUMVA</name>
<reference evidence="1 2" key="1">
    <citation type="journal article" date="2019" name="Commun. Biol.">
        <title>The bagworm genome reveals a unique fibroin gene that provides high tensile strength.</title>
        <authorList>
            <person name="Kono N."/>
            <person name="Nakamura H."/>
            <person name="Ohtoshi R."/>
            <person name="Tomita M."/>
            <person name="Numata K."/>
            <person name="Arakawa K."/>
        </authorList>
    </citation>
    <scope>NUCLEOTIDE SEQUENCE [LARGE SCALE GENOMIC DNA]</scope>
</reference>
<accession>A0A4C1XKK6</accession>
<gene>
    <name evidence="1" type="ORF">EVAR_50636_1</name>
</gene>
<organism evidence="1 2">
    <name type="scientific">Eumeta variegata</name>
    <name type="common">Bagworm moth</name>
    <name type="synonym">Eumeta japonica</name>
    <dbReference type="NCBI Taxonomy" id="151549"/>
    <lineage>
        <taxon>Eukaryota</taxon>
        <taxon>Metazoa</taxon>
        <taxon>Ecdysozoa</taxon>
        <taxon>Arthropoda</taxon>
        <taxon>Hexapoda</taxon>
        <taxon>Insecta</taxon>
        <taxon>Pterygota</taxon>
        <taxon>Neoptera</taxon>
        <taxon>Endopterygota</taxon>
        <taxon>Lepidoptera</taxon>
        <taxon>Glossata</taxon>
        <taxon>Ditrysia</taxon>
        <taxon>Tineoidea</taxon>
        <taxon>Psychidae</taxon>
        <taxon>Oiketicinae</taxon>
        <taxon>Eumeta</taxon>
    </lineage>
</organism>
<evidence type="ECO:0000313" key="1">
    <source>
        <dbReference type="EMBL" id="GBP62807.1"/>
    </source>
</evidence>
<comment type="caution">
    <text evidence="1">The sequence shown here is derived from an EMBL/GenBank/DDBJ whole genome shotgun (WGS) entry which is preliminary data.</text>
</comment>
<protein>
    <submittedName>
        <fullName evidence="1">Uncharacterized protein</fullName>
    </submittedName>
</protein>
<dbReference type="Proteomes" id="UP000299102">
    <property type="component" value="Unassembled WGS sequence"/>
</dbReference>
<evidence type="ECO:0000313" key="2">
    <source>
        <dbReference type="Proteomes" id="UP000299102"/>
    </source>
</evidence>